<protein>
    <submittedName>
        <fullName evidence="1">Uncharacterized protein</fullName>
    </submittedName>
</protein>
<proteinExistence type="predicted"/>
<dbReference type="Proteomes" id="UP000001261">
    <property type="component" value="Unassembled WGS sequence"/>
</dbReference>
<dbReference type="InParanoid" id="A0A0D8JVV7"/>
<dbReference type="RefSeq" id="XP_004446315.1">
    <property type="nucleotide sequence ID" value="XM_004446258.1"/>
</dbReference>
<organism evidence="1 2">
    <name type="scientific">Coccidioides immitis (strain RS)</name>
    <name type="common">Valley fever fungus</name>
    <dbReference type="NCBI Taxonomy" id="246410"/>
    <lineage>
        <taxon>Eukaryota</taxon>
        <taxon>Fungi</taxon>
        <taxon>Dikarya</taxon>
        <taxon>Ascomycota</taxon>
        <taxon>Pezizomycotina</taxon>
        <taxon>Eurotiomycetes</taxon>
        <taxon>Eurotiomycetidae</taxon>
        <taxon>Onygenales</taxon>
        <taxon>Onygenaceae</taxon>
        <taxon>Coccidioides</taxon>
    </lineage>
</organism>
<evidence type="ECO:0000313" key="1">
    <source>
        <dbReference type="EMBL" id="KJF61460.1"/>
    </source>
</evidence>
<dbReference type="GeneID" id="24165313"/>
<name>A0A0D8JVV7_COCIM</name>
<dbReference type="AlphaFoldDB" id="A0A0D8JVV7"/>
<dbReference type="VEuPathDB" id="FungiDB:CIMG_13686"/>
<dbReference type="KEGG" id="cim:CIMG_13686"/>
<reference evidence="2" key="1">
    <citation type="journal article" date="2009" name="Genome Res.">
        <title>Comparative genomic analyses of the human fungal pathogens Coccidioides and their relatives.</title>
        <authorList>
            <person name="Sharpton T.J."/>
            <person name="Stajich J.E."/>
            <person name="Rounsley S.D."/>
            <person name="Gardner M.J."/>
            <person name="Wortman J.R."/>
            <person name="Jordar V.S."/>
            <person name="Maiti R."/>
            <person name="Kodira C.D."/>
            <person name="Neafsey D.E."/>
            <person name="Zeng Q."/>
            <person name="Hung C.-Y."/>
            <person name="McMahan C."/>
            <person name="Muszewska A."/>
            <person name="Grynberg M."/>
            <person name="Mandel M.A."/>
            <person name="Kellner E.M."/>
            <person name="Barker B.M."/>
            <person name="Galgiani J.N."/>
            <person name="Orbach M.J."/>
            <person name="Kirkland T.N."/>
            <person name="Cole G.T."/>
            <person name="Henn M.R."/>
            <person name="Birren B.W."/>
            <person name="Taylor J.W."/>
        </authorList>
    </citation>
    <scope>NUCLEOTIDE SEQUENCE [LARGE SCALE GENOMIC DNA]</scope>
    <source>
        <strain evidence="2">RS</strain>
    </source>
</reference>
<accession>A0A0D8JVV7</accession>
<sequence>MRLEKQQNHSTAPWQALSTYISTYVEYETRSRLEAQQAQFIFMQHVRECNFSATLSLIARIAQSLMIPPRQRETRNTSVRRDTAKMPFVLPDFM</sequence>
<dbReference type="EMBL" id="GG704916">
    <property type="protein sequence ID" value="KJF61460.1"/>
    <property type="molecule type" value="Genomic_DNA"/>
</dbReference>
<keyword evidence="2" id="KW-1185">Reference proteome</keyword>
<gene>
    <name evidence="1" type="ORF">CIMG_13686</name>
</gene>
<evidence type="ECO:0000313" key="2">
    <source>
        <dbReference type="Proteomes" id="UP000001261"/>
    </source>
</evidence>
<reference evidence="2" key="2">
    <citation type="journal article" date="2010" name="Genome Res.">
        <title>Population genomic sequencing of Coccidioides fungi reveals recent hybridization and transposon control.</title>
        <authorList>
            <person name="Neafsey D.E."/>
            <person name="Barker B.M."/>
            <person name="Sharpton T.J."/>
            <person name="Stajich J.E."/>
            <person name="Park D.J."/>
            <person name="Whiston E."/>
            <person name="Hung C.-Y."/>
            <person name="McMahan C."/>
            <person name="White J."/>
            <person name="Sykes S."/>
            <person name="Heiman D."/>
            <person name="Young S."/>
            <person name="Zeng Q."/>
            <person name="Abouelleil A."/>
            <person name="Aftuck L."/>
            <person name="Bessette D."/>
            <person name="Brown A."/>
            <person name="FitzGerald M."/>
            <person name="Lui A."/>
            <person name="Macdonald J.P."/>
            <person name="Priest M."/>
            <person name="Orbach M.J."/>
            <person name="Galgiani J.N."/>
            <person name="Kirkland T.N."/>
            <person name="Cole G.T."/>
            <person name="Birren B.W."/>
            <person name="Henn M.R."/>
            <person name="Taylor J.W."/>
            <person name="Rounsley S.D."/>
        </authorList>
    </citation>
    <scope>GENOME REANNOTATION</scope>
    <source>
        <strain evidence="2">RS</strain>
    </source>
</reference>